<comment type="caution">
    <text evidence="2">The sequence shown here is derived from an EMBL/GenBank/DDBJ whole genome shotgun (WGS) entry which is preliminary data.</text>
</comment>
<accession>A0A820WNQ3</accession>
<evidence type="ECO:0000313" key="3">
    <source>
        <dbReference type="Proteomes" id="UP000663873"/>
    </source>
</evidence>
<name>A0A820WNQ3_9BILA</name>
<reference evidence="2" key="1">
    <citation type="submission" date="2021-02" db="EMBL/GenBank/DDBJ databases">
        <authorList>
            <person name="Nowell W R."/>
        </authorList>
    </citation>
    <scope>NUCLEOTIDE SEQUENCE</scope>
</reference>
<dbReference type="AlphaFoldDB" id="A0A820WNQ3"/>
<organism evidence="2 3">
    <name type="scientific">Rotaria socialis</name>
    <dbReference type="NCBI Taxonomy" id="392032"/>
    <lineage>
        <taxon>Eukaryota</taxon>
        <taxon>Metazoa</taxon>
        <taxon>Spiralia</taxon>
        <taxon>Gnathifera</taxon>
        <taxon>Rotifera</taxon>
        <taxon>Eurotatoria</taxon>
        <taxon>Bdelloidea</taxon>
        <taxon>Philodinida</taxon>
        <taxon>Philodinidae</taxon>
        <taxon>Rotaria</taxon>
    </lineage>
</organism>
<protein>
    <submittedName>
        <fullName evidence="2">Uncharacterized protein</fullName>
    </submittedName>
</protein>
<gene>
    <name evidence="1" type="ORF">TIS948_LOCUS16946</name>
    <name evidence="2" type="ORF">UJA718_LOCUS27627</name>
</gene>
<dbReference type="EMBL" id="CAJNXB010002868">
    <property type="protein sequence ID" value="CAF3282005.1"/>
    <property type="molecule type" value="Genomic_DNA"/>
</dbReference>
<keyword evidence="3" id="KW-1185">Reference proteome</keyword>
<evidence type="ECO:0000313" key="2">
    <source>
        <dbReference type="EMBL" id="CAF4521288.1"/>
    </source>
</evidence>
<dbReference type="Proteomes" id="UP000663873">
    <property type="component" value="Unassembled WGS sequence"/>
</dbReference>
<evidence type="ECO:0000313" key="1">
    <source>
        <dbReference type="EMBL" id="CAF3282005.1"/>
    </source>
</evidence>
<sequence length="103" mass="11444">MLSERPSDLSWTLTHSLTPFQLNLLKIFSGTFNLLVDVAPNTTTKKTAATVAATITVALIAKPIANLLKLDAFTRLKVPRYLFRQIPKESISIQIATNEFVED</sequence>
<proteinExistence type="predicted"/>
<dbReference type="Proteomes" id="UP000663825">
    <property type="component" value="Unassembled WGS sequence"/>
</dbReference>
<dbReference type="EMBL" id="CAJOBP010007762">
    <property type="protein sequence ID" value="CAF4521288.1"/>
    <property type="molecule type" value="Genomic_DNA"/>
</dbReference>